<evidence type="ECO:0000313" key="2">
    <source>
        <dbReference type="EMBL" id="CAF4796165.1"/>
    </source>
</evidence>
<dbReference type="EMBL" id="CAJOBZ010000005">
    <property type="protein sequence ID" value="CAF4796165.1"/>
    <property type="molecule type" value="Genomic_DNA"/>
</dbReference>
<feature type="region of interest" description="Disordered" evidence="1">
    <location>
        <begin position="60"/>
        <end position="86"/>
    </location>
</feature>
<organism evidence="2 3">
    <name type="scientific">Pieris macdunnoughi</name>
    <dbReference type="NCBI Taxonomy" id="345717"/>
    <lineage>
        <taxon>Eukaryota</taxon>
        <taxon>Metazoa</taxon>
        <taxon>Ecdysozoa</taxon>
        <taxon>Arthropoda</taxon>
        <taxon>Hexapoda</taxon>
        <taxon>Insecta</taxon>
        <taxon>Pterygota</taxon>
        <taxon>Neoptera</taxon>
        <taxon>Endopterygota</taxon>
        <taxon>Lepidoptera</taxon>
        <taxon>Glossata</taxon>
        <taxon>Ditrysia</taxon>
        <taxon>Papilionoidea</taxon>
        <taxon>Pieridae</taxon>
        <taxon>Pierinae</taxon>
        <taxon>Pieris</taxon>
    </lineage>
</organism>
<dbReference type="OrthoDB" id="118105at2759"/>
<gene>
    <name evidence="2" type="ORF">PMACD_LOCUS3164</name>
</gene>
<feature type="region of interest" description="Disordered" evidence="1">
    <location>
        <begin position="21"/>
        <end position="40"/>
    </location>
</feature>
<proteinExistence type="predicted"/>
<sequence length="163" mass="18423">MEICFPIININGRWGNNLTSDDYDSEGSEEYSDEEVYSQGAHEEEIKRLKAMVCNGRKGANIPGTRDTSAQSSTLPDSDIGFSASRPAPRQLEFDRRGYYEFIYEIDGRSWPSIVQDYGDLLPDIPENLFNNISTPSVSLLRSNAITPICRQSIMTPLRLYPF</sequence>
<evidence type="ECO:0000256" key="1">
    <source>
        <dbReference type="SAM" id="MobiDB-lite"/>
    </source>
</evidence>
<comment type="caution">
    <text evidence="2">The sequence shown here is derived from an EMBL/GenBank/DDBJ whole genome shotgun (WGS) entry which is preliminary data.</text>
</comment>
<accession>A0A821NZP2</accession>
<feature type="compositionally biased region" description="Polar residues" evidence="1">
    <location>
        <begin position="66"/>
        <end position="76"/>
    </location>
</feature>
<dbReference type="Proteomes" id="UP000663880">
    <property type="component" value="Unassembled WGS sequence"/>
</dbReference>
<keyword evidence="3" id="KW-1185">Reference proteome</keyword>
<evidence type="ECO:0000313" key="3">
    <source>
        <dbReference type="Proteomes" id="UP000663880"/>
    </source>
</evidence>
<feature type="compositionally biased region" description="Acidic residues" evidence="1">
    <location>
        <begin position="21"/>
        <end position="36"/>
    </location>
</feature>
<reference evidence="2" key="1">
    <citation type="submission" date="2021-02" db="EMBL/GenBank/DDBJ databases">
        <authorList>
            <person name="Steward A R."/>
        </authorList>
    </citation>
    <scope>NUCLEOTIDE SEQUENCE</scope>
</reference>
<name>A0A821NZP2_9NEOP</name>
<dbReference type="AlphaFoldDB" id="A0A821NZP2"/>
<protein>
    <submittedName>
        <fullName evidence="2">Uncharacterized protein</fullName>
    </submittedName>
</protein>